<organism evidence="4 5">
    <name type="scientific">Pseudarthrobacter equi</name>
    <dbReference type="NCBI Taxonomy" id="728066"/>
    <lineage>
        <taxon>Bacteria</taxon>
        <taxon>Bacillati</taxon>
        <taxon>Actinomycetota</taxon>
        <taxon>Actinomycetes</taxon>
        <taxon>Micrococcales</taxon>
        <taxon>Micrococcaceae</taxon>
        <taxon>Pseudarthrobacter</taxon>
    </lineage>
</organism>
<name>A0A1H1X062_9MICC</name>
<evidence type="ECO:0000256" key="2">
    <source>
        <dbReference type="SAM" id="Phobius"/>
    </source>
</evidence>
<feature type="transmembrane region" description="Helical" evidence="2">
    <location>
        <begin position="420"/>
        <end position="436"/>
    </location>
</feature>
<dbReference type="InterPro" id="IPR003753">
    <property type="entry name" value="Exonuc_VII_L"/>
</dbReference>
<dbReference type="GO" id="GO:0009318">
    <property type="term" value="C:exodeoxyribonuclease VII complex"/>
    <property type="evidence" value="ECO:0007669"/>
    <property type="project" value="InterPro"/>
</dbReference>
<dbReference type="InterPro" id="IPR020579">
    <property type="entry name" value="Exonuc_VII_lsu_C"/>
</dbReference>
<proteinExistence type="predicted"/>
<keyword evidence="5" id="KW-1185">Reference proteome</keyword>
<dbReference type="GO" id="GO:0008855">
    <property type="term" value="F:exodeoxyribonuclease VII activity"/>
    <property type="evidence" value="ECO:0007669"/>
    <property type="project" value="InterPro"/>
</dbReference>
<feature type="compositionally biased region" description="Basic and acidic residues" evidence="1">
    <location>
        <begin position="311"/>
        <end position="331"/>
    </location>
</feature>
<keyword evidence="2" id="KW-1133">Transmembrane helix</keyword>
<accession>A0A1H1X062</accession>
<dbReference type="EMBL" id="LT629779">
    <property type="protein sequence ID" value="SDT02046.1"/>
    <property type="molecule type" value="Genomic_DNA"/>
</dbReference>
<keyword evidence="2" id="KW-0472">Membrane</keyword>
<keyword evidence="4" id="KW-0378">Hydrolase</keyword>
<dbReference type="Pfam" id="PF02601">
    <property type="entry name" value="Exonuc_VII_L"/>
    <property type="match status" value="1"/>
</dbReference>
<feature type="transmembrane region" description="Helical" evidence="2">
    <location>
        <begin position="383"/>
        <end position="400"/>
    </location>
</feature>
<keyword evidence="2" id="KW-0812">Transmembrane</keyword>
<evidence type="ECO:0000256" key="1">
    <source>
        <dbReference type="SAM" id="MobiDB-lite"/>
    </source>
</evidence>
<dbReference type="Proteomes" id="UP000198751">
    <property type="component" value="Chromosome I"/>
</dbReference>
<gene>
    <name evidence="4" type="ORF">SAMN04489743_1479</name>
</gene>
<reference evidence="5" key="1">
    <citation type="submission" date="2016-10" db="EMBL/GenBank/DDBJ databases">
        <authorList>
            <person name="Varghese N."/>
            <person name="Submissions S."/>
        </authorList>
    </citation>
    <scope>NUCLEOTIDE SEQUENCE [LARGE SCALE GENOMIC DNA]</scope>
    <source>
        <strain evidence="5">IMMIB L-1606</strain>
    </source>
</reference>
<evidence type="ECO:0000313" key="5">
    <source>
        <dbReference type="Proteomes" id="UP000198751"/>
    </source>
</evidence>
<feature type="region of interest" description="Disordered" evidence="1">
    <location>
        <begin position="310"/>
        <end position="331"/>
    </location>
</feature>
<evidence type="ECO:0000259" key="3">
    <source>
        <dbReference type="Pfam" id="PF02601"/>
    </source>
</evidence>
<dbReference type="GO" id="GO:0006308">
    <property type="term" value="P:DNA catabolic process"/>
    <property type="evidence" value="ECO:0007669"/>
    <property type="project" value="InterPro"/>
</dbReference>
<dbReference type="PANTHER" id="PTHR30008:SF0">
    <property type="entry name" value="EXODEOXYRIBONUCLEASE 7 LARGE SUBUNIT"/>
    <property type="match status" value="1"/>
</dbReference>
<evidence type="ECO:0000313" key="4">
    <source>
        <dbReference type="EMBL" id="SDT02046.1"/>
    </source>
</evidence>
<feature type="domain" description="Exonuclease VII large subunit C-terminal" evidence="3">
    <location>
        <begin position="165"/>
        <end position="364"/>
    </location>
</feature>
<keyword evidence="4" id="KW-0540">Nuclease</keyword>
<keyword evidence="4" id="KW-0269">Exonuclease</keyword>
<dbReference type="AlphaFoldDB" id="A0A1H1X062"/>
<protein>
    <submittedName>
        <fullName evidence="4">Exonuclease VII, large subunit</fullName>
    </submittedName>
</protein>
<sequence>MSRDQKPTSISPGNSVSQVRGWVGTRVQHGEITISGECMAPRKTNGSWNFDLVSVSPKGAEILSCVVWENMVPGIDAMLSTAGSSIGNAMSEGMVLTLKGTLWLDAEGTIGVRVTAIEPGFVRRGDLYLEGKKSIALLRAAGVPRSRLTKEFRHDNPEHAFKNLGCKPERVMVVGPANAKGVGDLQRRLWNSRSTSPEVFYRPFSWTAAAQIGVFQAHLQEAQELNLDLVLLVQGGGHWRWLRGYQRADLALAIKASRVPVATAVGHDSDVSLADRAATLSFTTPTAAGEAIANELSFQRRQQVKTTRQAAAREVHQAHQAAKEADRASREKRTEILESQRSEALADARTAQQREAEANSRFHMALRVHTQDLLETAESRVRFMSYAASVTVLVVVTALVAYDDQVLAVLQLSPDTLPSWLYHASVVSSGAWLLVWQRRARKSAWLASASPMKHPPSDLDSWRFAIKRVRTVRKLRLLRHHTPR</sequence>
<dbReference type="PANTHER" id="PTHR30008">
    <property type="entry name" value="EXODEOXYRIBONUCLEASE 7 LARGE SUBUNIT"/>
    <property type="match status" value="1"/>
</dbReference>